<gene>
    <name evidence="3" type="ORF">EJB05_03040</name>
</gene>
<feature type="signal peptide" evidence="2">
    <location>
        <begin position="1"/>
        <end position="29"/>
    </location>
</feature>
<name>A0A5J9WU68_9POAL</name>
<comment type="caution">
    <text evidence="3">The sequence shown here is derived from an EMBL/GenBank/DDBJ whole genome shotgun (WGS) entry which is preliminary data.</text>
</comment>
<feature type="chain" id="PRO_5023815177" description="Bifunctional inhibitor/plant lipid transfer protein/seed storage helical domain-containing protein" evidence="2">
    <location>
        <begin position="30"/>
        <end position="131"/>
    </location>
</feature>
<feature type="compositionally biased region" description="Pro residues" evidence="1">
    <location>
        <begin position="50"/>
        <end position="72"/>
    </location>
</feature>
<dbReference type="AlphaFoldDB" id="A0A5J9WU68"/>
<keyword evidence="2" id="KW-0732">Signal</keyword>
<accession>A0A5J9WU68</accession>
<organism evidence="3 4">
    <name type="scientific">Eragrostis curvula</name>
    <name type="common">weeping love grass</name>
    <dbReference type="NCBI Taxonomy" id="38414"/>
    <lineage>
        <taxon>Eukaryota</taxon>
        <taxon>Viridiplantae</taxon>
        <taxon>Streptophyta</taxon>
        <taxon>Embryophyta</taxon>
        <taxon>Tracheophyta</taxon>
        <taxon>Spermatophyta</taxon>
        <taxon>Magnoliopsida</taxon>
        <taxon>Liliopsida</taxon>
        <taxon>Poales</taxon>
        <taxon>Poaceae</taxon>
        <taxon>PACMAD clade</taxon>
        <taxon>Chloridoideae</taxon>
        <taxon>Eragrostideae</taxon>
        <taxon>Eragrostidinae</taxon>
        <taxon>Eragrostis</taxon>
    </lineage>
</organism>
<dbReference type="Gramene" id="TVU51601">
    <property type="protein sequence ID" value="TVU51601"/>
    <property type="gene ID" value="EJB05_03040"/>
</dbReference>
<dbReference type="EMBL" id="RWGY01000002">
    <property type="protein sequence ID" value="TVU51601.1"/>
    <property type="molecule type" value="Genomic_DNA"/>
</dbReference>
<evidence type="ECO:0008006" key="5">
    <source>
        <dbReference type="Google" id="ProtNLM"/>
    </source>
</evidence>
<reference evidence="3 4" key="1">
    <citation type="journal article" date="2019" name="Sci. Rep.">
        <title>A high-quality genome of Eragrostis curvula grass provides insights into Poaceae evolution and supports new strategies to enhance forage quality.</title>
        <authorList>
            <person name="Carballo J."/>
            <person name="Santos B.A.C.M."/>
            <person name="Zappacosta D."/>
            <person name="Garbus I."/>
            <person name="Selva J.P."/>
            <person name="Gallo C.A."/>
            <person name="Diaz A."/>
            <person name="Albertini E."/>
            <person name="Caccamo M."/>
            <person name="Echenique V."/>
        </authorList>
    </citation>
    <scope>NUCLEOTIDE SEQUENCE [LARGE SCALE GENOMIC DNA]</scope>
    <source>
        <strain evidence="4">cv. Victoria</strain>
        <tissue evidence="3">Leaf</tissue>
    </source>
</reference>
<protein>
    <recommendedName>
        <fullName evidence="5">Bifunctional inhibitor/plant lipid transfer protein/seed storage helical domain-containing protein</fullName>
    </recommendedName>
</protein>
<sequence>MASSSHRSMAAAAAVVVVFLSLLLQPATSSRDDKRQEQVQPLRHHRWLPAPAPPSPACPPPPTCPPCPPPPSCHREQIAPGDGAPDEQRPPAAAISSSPADCYAALQTVVKMPAAACDVWSERACVHVMMM</sequence>
<feature type="region of interest" description="Disordered" evidence="1">
    <location>
        <begin position="27"/>
        <end position="96"/>
    </location>
</feature>
<keyword evidence="4" id="KW-1185">Reference proteome</keyword>
<evidence type="ECO:0000313" key="4">
    <source>
        <dbReference type="Proteomes" id="UP000324897"/>
    </source>
</evidence>
<feature type="non-terminal residue" evidence="3">
    <location>
        <position position="131"/>
    </location>
</feature>
<evidence type="ECO:0000256" key="1">
    <source>
        <dbReference type="SAM" id="MobiDB-lite"/>
    </source>
</evidence>
<dbReference type="Proteomes" id="UP000324897">
    <property type="component" value="Chromosome 6"/>
</dbReference>
<evidence type="ECO:0000313" key="3">
    <source>
        <dbReference type="EMBL" id="TVU51601.1"/>
    </source>
</evidence>
<feature type="non-terminal residue" evidence="3">
    <location>
        <position position="1"/>
    </location>
</feature>
<proteinExistence type="predicted"/>
<evidence type="ECO:0000256" key="2">
    <source>
        <dbReference type="SAM" id="SignalP"/>
    </source>
</evidence>